<dbReference type="Gene3D" id="1.10.3730.10">
    <property type="entry name" value="ProC C-terminal domain-like"/>
    <property type="match status" value="1"/>
</dbReference>
<evidence type="ECO:0000256" key="6">
    <source>
        <dbReference type="ARBA" id="ARBA00022857"/>
    </source>
</evidence>
<dbReference type="InterPro" id="IPR029036">
    <property type="entry name" value="P5CR_dimer"/>
</dbReference>
<dbReference type="NCBIfam" id="TIGR00112">
    <property type="entry name" value="proC"/>
    <property type="match status" value="1"/>
</dbReference>
<dbReference type="Proteomes" id="UP000243333">
    <property type="component" value="Unassembled WGS sequence"/>
</dbReference>
<comment type="function">
    <text evidence="8 9">Catalyzes the reduction of 1-pyrroline-5-carboxylate (PCA) to L-proline.</text>
</comment>
<evidence type="ECO:0000256" key="2">
    <source>
        <dbReference type="ARBA" id="ARBA00005525"/>
    </source>
</evidence>
<evidence type="ECO:0000256" key="11">
    <source>
        <dbReference type="PIRSR" id="PIRSR000193-1"/>
    </source>
</evidence>
<organism evidence="15 16">
    <name type="scientific">Sporolituus thermophilus DSM 23256</name>
    <dbReference type="NCBI Taxonomy" id="1123285"/>
    <lineage>
        <taxon>Bacteria</taxon>
        <taxon>Bacillati</taxon>
        <taxon>Bacillota</taxon>
        <taxon>Negativicutes</taxon>
        <taxon>Selenomonadales</taxon>
        <taxon>Sporomusaceae</taxon>
        <taxon>Sporolituus</taxon>
    </lineage>
</organism>
<keyword evidence="7 9" id="KW-0560">Oxidoreductase</keyword>
<comment type="catalytic activity">
    <reaction evidence="9 12">
        <text>L-proline + NADP(+) = (S)-1-pyrroline-5-carboxylate + NADPH + 2 H(+)</text>
        <dbReference type="Rhea" id="RHEA:14109"/>
        <dbReference type="ChEBI" id="CHEBI:15378"/>
        <dbReference type="ChEBI" id="CHEBI:17388"/>
        <dbReference type="ChEBI" id="CHEBI:57783"/>
        <dbReference type="ChEBI" id="CHEBI:58349"/>
        <dbReference type="ChEBI" id="CHEBI:60039"/>
        <dbReference type="EC" id="1.5.1.2"/>
    </reaction>
</comment>
<dbReference type="InterPro" id="IPR028939">
    <property type="entry name" value="P5C_Rdtase_cat_N"/>
</dbReference>
<evidence type="ECO:0000259" key="14">
    <source>
        <dbReference type="Pfam" id="PF14748"/>
    </source>
</evidence>
<evidence type="ECO:0000256" key="5">
    <source>
        <dbReference type="ARBA" id="ARBA00022650"/>
    </source>
</evidence>
<dbReference type="PANTHER" id="PTHR11645">
    <property type="entry name" value="PYRROLINE-5-CARBOXYLATE REDUCTASE"/>
    <property type="match status" value="1"/>
</dbReference>
<sequence>MLHQKQLAFIGGGAMAEALLKGLLTAKLVEPQQIMVCDVAQSRLDYLRHTYNVLTTVNGCDAAGQADIVFLTVKPQVIDDVLVTIAPVMTPAKVVISVAAGITIDRIEAKLGKAPIIRVMPNTPVAVGAGVSAFALGQNARPEHGELATLIFDAVGKAVAVDEKAMDAVTGLSGSGPAYTFLFIEALADAGVRVGLSRQTALLLAAQTILGAAKMVVETGEHPAKLRDAVTSPAGTTIAGLHVLEQKGVRGTVIDAVVAATERSREMGQLHGK</sequence>
<comment type="subcellular location">
    <subcellularLocation>
        <location evidence="1 9">Cytoplasm</location>
    </subcellularLocation>
</comment>
<gene>
    <name evidence="9" type="primary">proC</name>
    <name evidence="15" type="ORF">SAMN05660235_00296</name>
</gene>
<evidence type="ECO:0000256" key="1">
    <source>
        <dbReference type="ARBA" id="ARBA00004496"/>
    </source>
</evidence>
<evidence type="ECO:0000256" key="10">
    <source>
        <dbReference type="NCBIfam" id="TIGR00112"/>
    </source>
</evidence>
<dbReference type="PROSITE" id="PS00521">
    <property type="entry name" value="P5CR"/>
    <property type="match status" value="1"/>
</dbReference>
<dbReference type="EMBL" id="FNBU01000002">
    <property type="protein sequence ID" value="SDF06713.1"/>
    <property type="molecule type" value="Genomic_DNA"/>
</dbReference>
<dbReference type="InterPro" id="IPR053790">
    <property type="entry name" value="P5CR-like_CS"/>
</dbReference>
<proteinExistence type="inferred from homology"/>
<evidence type="ECO:0000259" key="13">
    <source>
        <dbReference type="Pfam" id="PF03807"/>
    </source>
</evidence>
<evidence type="ECO:0000256" key="7">
    <source>
        <dbReference type="ARBA" id="ARBA00023002"/>
    </source>
</evidence>
<feature type="domain" description="Pyrroline-5-carboxylate reductase dimerisation" evidence="14">
    <location>
        <begin position="163"/>
        <end position="267"/>
    </location>
</feature>
<evidence type="ECO:0000256" key="3">
    <source>
        <dbReference type="ARBA" id="ARBA00022490"/>
    </source>
</evidence>
<feature type="binding site" evidence="11">
    <location>
        <begin position="10"/>
        <end position="15"/>
    </location>
    <ligand>
        <name>NADP(+)</name>
        <dbReference type="ChEBI" id="CHEBI:58349"/>
    </ligand>
</feature>
<dbReference type="RefSeq" id="WP_093687419.1">
    <property type="nucleotide sequence ID" value="NZ_FNBU01000002.1"/>
</dbReference>
<feature type="domain" description="Pyrroline-5-carboxylate reductase catalytic N-terminal" evidence="13">
    <location>
        <begin position="7"/>
        <end position="101"/>
    </location>
</feature>
<keyword evidence="16" id="KW-1185">Reference proteome</keyword>
<evidence type="ECO:0000256" key="8">
    <source>
        <dbReference type="ARBA" id="ARBA00058118"/>
    </source>
</evidence>
<reference evidence="16" key="1">
    <citation type="submission" date="2016-10" db="EMBL/GenBank/DDBJ databases">
        <authorList>
            <person name="Varghese N."/>
            <person name="Submissions S."/>
        </authorList>
    </citation>
    <scope>NUCLEOTIDE SEQUENCE [LARGE SCALE GENOMIC DNA]</scope>
    <source>
        <strain evidence="16">DSM 23256</strain>
    </source>
</reference>
<keyword evidence="3 9" id="KW-0963">Cytoplasm</keyword>
<dbReference type="InterPro" id="IPR000304">
    <property type="entry name" value="Pyrroline-COOH_reductase"/>
</dbReference>
<dbReference type="AlphaFoldDB" id="A0A1G7I2B5"/>
<evidence type="ECO:0000313" key="16">
    <source>
        <dbReference type="Proteomes" id="UP000243333"/>
    </source>
</evidence>
<evidence type="ECO:0000256" key="12">
    <source>
        <dbReference type="RuleBase" id="RU003903"/>
    </source>
</evidence>
<protein>
    <recommendedName>
        <fullName evidence="9 10">Pyrroline-5-carboxylate reductase</fullName>
        <shortName evidence="9">P5C reductase</shortName>
        <shortName evidence="9">P5CR</shortName>
        <ecNumber evidence="9 10">1.5.1.2</ecNumber>
    </recommendedName>
    <alternativeName>
        <fullName evidence="9">PCA reductase</fullName>
    </alternativeName>
</protein>
<dbReference type="InterPro" id="IPR036291">
    <property type="entry name" value="NAD(P)-bd_dom_sf"/>
</dbReference>
<dbReference type="InterPro" id="IPR008927">
    <property type="entry name" value="6-PGluconate_DH-like_C_sf"/>
</dbReference>
<dbReference type="OrthoDB" id="9805754at2"/>
<comment type="catalytic activity">
    <reaction evidence="9">
        <text>L-proline + NAD(+) = (S)-1-pyrroline-5-carboxylate + NADH + 2 H(+)</text>
        <dbReference type="Rhea" id="RHEA:14105"/>
        <dbReference type="ChEBI" id="CHEBI:15378"/>
        <dbReference type="ChEBI" id="CHEBI:17388"/>
        <dbReference type="ChEBI" id="CHEBI:57540"/>
        <dbReference type="ChEBI" id="CHEBI:57945"/>
        <dbReference type="ChEBI" id="CHEBI:60039"/>
        <dbReference type="EC" id="1.5.1.2"/>
    </reaction>
</comment>
<evidence type="ECO:0000313" key="15">
    <source>
        <dbReference type="EMBL" id="SDF06713.1"/>
    </source>
</evidence>
<keyword evidence="6 9" id="KW-0521">NADP</keyword>
<dbReference type="STRING" id="1123285.SAMN05660235_00296"/>
<evidence type="ECO:0000256" key="9">
    <source>
        <dbReference type="HAMAP-Rule" id="MF_01925"/>
    </source>
</evidence>
<comment type="similarity">
    <text evidence="2 9 12">Belongs to the pyrroline-5-carboxylate reductase family.</text>
</comment>
<dbReference type="PANTHER" id="PTHR11645:SF0">
    <property type="entry name" value="PYRROLINE-5-CARBOXYLATE REDUCTASE 3"/>
    <property type="match status" value="1"/>
</dbReference>
<accession>A0A1G7I2B5</accession>
<dbReference type="PIRSF" id="PIRSF000193">
    <property type="entry name" value="Pyrrol-5-carb_rd"/>
    <property type="match status" value="1"/>
</dbReference>
<evidence type="ECO:0000256" key="4">
    <source>
        <dbReference type="ARBA" id="ARBA00022605"/>
    </source>
</evidence>
<dbReference type="GO" id="GO:0004735">
    <property type="term" value="F:pyrroline-5-carboxylate reductase activity"/>
    <property type="evidence" value="ECO:0007669"/>
    <property type="project" value="UniProtKB-UniRule"/>
</dbReference>
<dbReference type="HAMAP" id="MF_01925">
    <property type="entry name" value="P5C_reductase"/>
    <property type="match status" value="1"/>
</dbReference>
<keyword evidence="5 9" id="KW-0641">Proline biosynthesis</keyword>
<dbReference type="SUPFAM" id="SSF48179">
    <property type="entry name" value="6-phosphogluconate dehydrogenase C-terminal domain-like"/>
    <property type="match status" value="1"/>
</dbReference>
<dbReference type="FunFam" id="3.40.50.720:FF:000190">
    <property type="entry name" value="Pyrroline-5-carboxylate reductase"/>
    <property type="match status" value="1"/>
</dbReference>
<name>A0A1G7I2B5_9FIRM</name>
<dbReference type="GO" id="GO:0005737">
    <property type="term" value="C:cytoplasm"/>
    <property type="evidence" value="ECO:0007669"/>
    <property type="project" value="UniProtKB-SubCell"/>
</dbReference>
<dbReference type="Pfam" id="PF14748">
    <property type="entry name" value="P5CR_dimer"/>
    <property type="match status" value="1"/>
</dbReference>
<dbReference type="UniPathway" id="UPA00098">
    <property type="reaction ID" value="UER00361"/>
</dbReference>
<dbReference type="EC" id="1.5.1.2" evidence="9 10"/>
<dbReference type="FunFam" id="1.10.3730.10:FF:000001">
    <property type="entry name" value="Pyrroline-5-carboxylate reductase"/>
    <property type="match status" value="1"/>
</dbReference>
<comment type="pathway">
    <text evidence="9 12">Amino-acid biosynthesis; L-proline biosynthesis; L-proline from L-glutamate 5-semialdehyde: step 1/1.</text>
</comment>
<keyword evidence="4 9" id="KW-0028">Amino-acid biosynthesis</keyword>
<dbReference type="GO" id="GO:0055129">
    <property type="term" value="P:L-proline biosynthetic process"/>
    <property type="evidence" value="ECO:0007669"/>
    <property type="project" value="UniProtKB-UniRule"/>
</dbReference>
<dbReference type="Pfam" id="PF03807">
    <property type="entry name" value="F420_oxidored"/>
    <property type="match status" value="1"/>
</dbReference>
<dbReference type="SUPFAM" id="SSF51735">
    <property type="entry name" value="NAD(P)-binding Rossmann-fold domains"/>
    <property type="match status" value="1"/>
</dbReference>
<dbReference type="Gene3D" id="3.40.50.720">
    <property type="entry name" value="NAD(P)-binding Rossmann-like Domain"/>
    <property type="match status" value="1"/>
</dbReference>